<evidence type="ECO:0000256" key="2">
    <source>
        <dbReference type="ARBA" id="ARBA00004496"/>
    </source>
</evidence>
<dbReference type="PANTHER" id="PTHR45912">
    <property type="entry name" value="CILIA- AND FLAGELLA-ASSOCIATED PROTEIN 47"/>
    <property type="match status" value="1"/>
</dbReference>
<evidence type="ECO:0000256" key="1">
    <source>
        <dbReference type="ARBA" id="ARBA00004138"/>
    </source>
</evidence>
<dbReference type="Gene3D" id="2.60.40.10">
    <property type="entry name" value="Immunoglobulins"/>
    <property type="match status" value="1"/>
</dbReference>
<dbReference type="PANTHER" id="PTHR45912:SF3">
    <property type="entry name" value="CILIA- AND FLAGELLA-ASSOCIATED PROTEIN 47"/>
    <property type="match status" value="1"/>
</dbReference>
<dbReference type="Pfam" id="PF22544">
    <property type="entry name" value="HYDIN_VesB_CFA65-like_Ig"/>
    <property type="match status" value="1"/>
</dbReference>
<keyword evidence="5" id="KW-0966">Cell projection</keyword>
<feature type="non-terminal residue" evidence="7">
    <location>
        <position position="81"/>
    </location>
</feature>
<organism evidence="7">
    <name type="scientific">Arion vulgaris</name>
    <dbReference type="NCBI Taxonomy" id="1028688"/>
    <lineage>
        <taxon>Eukaryota</taxon>
        <taxon>Metazoa</taxon>
        <taxon>Spiralia</taxon>
        <taxon>Lophotrochozoa</taxon>
        <taxon>Mollusca</taxon>
        <taxon>Gastropoda</taxon>
        <taxon>Heterobranchia</taxon>
        <taxon>Euthyneura</taxon>
        <taxon>Panpulmonata</taxon>
        <taxon>Eupulmonata</taxon>
        <taxon>Stylommatophora</taxon>
        <taxon>Helicina</taxon>
        <taxon>Arionoidea</taxon>
        <taxon>Arionidae</taxon>
        <taxon>Arion</taxon>
    </lineage>
</organism>
<evidence type="ECO:0000256" key="5">
    <source>
        <dbReference type="ARBA" id="ARBA00023273"/>
    </source>
</evidence>
<dbReference type="InterPro" id="IPR008962">
    <property type="entry name" value="PapD-like_sf"/>
</dbReference>
<dbReference type="InterPro" id="IPR000535">
    <property type="entry name" value="MSP_dom"/>
</dbReference>
<dbReference type="EMBL" id="HACG01052979">
    <property type="protein sequence ID" value="CEK99850.1"/>
    <property type="molecule type" value="Transcribed_RNA"/>
</dbReference>
<evidence type="ECO:0000313" key="7">
    <source>
        <dbReference type="EMBL" id="CEK99850.1"/>
    </source>
</evidence>
<dbReference type="GO" id="GO:0005929">
    <property type="term" value="C:cilium"/>
    <property type="evidence" value="ECO:0007669"/>
    <property type="project" value="TreeGrafter"/>
</dbReference>
<evidence type="ECO:0000256" key="3">
    <source>
        <dbReference type="ARBA" id="ARBA00022490"/>
    </source>
</evidence>
<keyword evidence="3" id="KW-0963">Cytoplasm</keyword>
<evidence type="ECO:0000259" key="6">
    <source>
        <dbReference type="PROSITE" id="PS50202"/>
    </source>
</evidence>
<dbReference type="InterPro" id="IPR053879">
    <property type="entry name" value="HYDIN_VesB_CFA65-like_Ig"/>
</dbReference>
<dbReference type="GO" id="GO:0060271">
    <property type="term" value="P:cilium assembly"/>
    <property type="evidence" value="ECO:0007669"/>
    <property type="project" value="TreeGrafter"/>
</dbReference>
<dbReference type="PROSITE" id="PS50202">
    <property type="entry name" value="MSP"/>
    <property type="match status" value="1"/>
</dbReference>
<feature type="non-terminal residue" evidence="7">
    <location>
        <position position="1"/>
    </location>
</feature>
<comment type="subcellular location">
    <subcellularLocation>
        <location evidence="1">Cell projection</location>
        <location evidence="1">Cilium</location>
    </subcellularLocation>
    <subcellularLocation>
        <location evidence="2">Cytoplasm</location>
    </subcellularLocation>
</comment>
<protein>
    <recommendedName>
        <fullName evidence="6">MSP domain-containing protein</fullName>
    </recommendedName>
</protein>
<feature type="domain" description="MSP" evidence="6">
    <location>
        <begin position="12"/>
        <end position="81"/>
    </location>
</feature>
<sequence>VLTVDGNVIEVPIFAHPCQPLMDLTNIADFGKLVANGKTAAKEIIITNAGSKKGDFKIKYKGNKHIAIVPKSGILPPHSEQ</sequence>
<accession>A0A0B7C5S6</accession>
<gene>
    <name evidence="7" type="primary">ORF222274</name>
</gene>
<keyword evidence="4" id="KW-0969">Cilium</keyword>
<dbReference type="SUPFAM" id="SSF49354">
    <property type="entry name" value="PapD-like"/>
    <property type="match status" value="1"/>
</dbReference>
<dbReference type="AlphaFoldDB" id="A0A0B7C5S6"/>
<evidence type="ECO:0000256" key="4">
    <source>
        <dbReference type="ARBA" id="ARBA00023069"/>
    </source>
</evidence>
<dbReference type="InterPro" id="IPR013783">
    <property type="entry name" value="Ig-like_fold"/>
</dbReference>
<proteinExistence type="predicted"/>
<name>A0A0B7C5S6_9EUPU</name>
<reference evidence="7" key="1">
    <citation type="submission" date="2014-12" db="EMBL/GenBank/DDBJ databases">
        <title>Insight into the proteome of Arion vulgaris.</title>
        <authorList>
            <person name="Aradska J."/>
            <person name="Bulat T."/>
            <person name="Smidak R."/>
            <person name="Sarate P."/>
            <person name="Gangsoo J."/>
            <person name="Sialana F."/>
            <person name="Bilban M."/>
            <person name="Lubec G."/>
        </authorList>
    </citation>
    <scope>NUCLEOTIDE SEQUENCE</scope>
    <source>
        <tissue evidence="7">Skin</tissue>
    </source>
</reference>